<dbReference type="GO" id="GO:0004356">
    <property type="term" value="F:glutamine synthetase activity"/>
    <property type="evidence" value="ECO:0007669"/>
    <property type="project" value="InterPro"/>
</dbReference>
<dbReference type="PROSITE" id="PS51987">
    <property type="entry name" value="GS_CATALYTIC"/>
    <property type="match status" value="1"/>
</dbReference>
<comment type="caution">
    <text evidence="5">The sequence shown here is derived from an EMBL/GenBank/DDBJ whole genome shotgun (WGS) entry which is preliminary data.</text>
</comment>
<organism evidence="5 6">
    <name type="scientific">Gramella jeungdoensis</name>
    <dbReference type="NCBI Taxonomy" id="708091"/>
    <lineage>
        <taxon>Bacteria</taxon>
        <taxon>Pseudomonadati</taxon>
        <taxon>Bacteroidota</taxon>
        <taxon>Flavobacteriia</taxon>
        <taxon>Flavobacteriales</taxon>
        <taxon>Flavobacteriaceae</taxon>
        <taxon>Christiangramia</taxon>
    </lineage>
</organism>
<dbReference type="Gene3D" id="3.30.590.10">
    <property type="entry name" value="Glutamine synthetase/guanido kinase, catalytic domain"/>
    <property type="match status" value="1"/>
</dbReference>
<dbReference type="RefSeq" id="WP_134248714.1">
    <property type="nucleotide sequence ID" value="NZ_SNQI01000004.1"/>
</dbReference>
<dbReference type="AlphaFoldDB" id="A0A4Y8AQJ1"/>
<dbReference type="GO" id="GO:0006542">
    <property type="term" value="P:glutamine biosynthetic process"/>
    <property type="evidence" value="ECO:0007669"/>
    <property type="project" value="InterPro"/>
</dbReference>
<dbReference type="GO" id="GO:0016020">
    <property type="term" value="C:membrane"/>
    <property type="evidence" value="ECO:0007669"/>
    <property type="project" value="TreeGrafter"/>
</dbReference>
<dbReference type="Proteomes" id="UP000298517">
    <property type="component" value="Unassembled WGS sequence"/>
</dbReference>
<dbReference type="SMART" id="SM01230">
    <property type="entry name" value="Gln-synt_C"/>
    <property type="match status" value="1"/>
</dbReference>
<keyword evidence="6" id="KW-1185">Reference proteome</keyword>
<comment type="similarity">
    <text evidence="1 2 3">Belongs to the glutamine synthetase family.</text>
</comment>
<dbReference type="InterPro" id="IPR008146">
    <property type="entry name" value="Gln_synth_cat_dom"/>
</dbReference>
<evidence type="ECO:0000256" key="2">
    <source>
        <dbReference type="PROSITE-ProRule" id="PRU01331"/>
    </source>
</evidence>
<dbReference type="Pfam" id="PF00120">
    <property type="entry name" value="Gln-synt_C"/>
    <property type="match status" value="1"/>
</dbReference>
<dbReference type="OrthoDB" id="9807095at2"/>
<sequence length="501" mass="57149">MRDLEILMNPNKLVKHLKKPANEFTKYDIIKFIDDHHIEMLNFRYVGEDGKLKTLNFVITSKDYLESILSTGERVDGSSLFSYIHAGFSDLYVIPRFRTAFVNPFTEHPTLDILCSFYTKDGYPLESAPEYILKKASAKFTKDTGYNFKAMGELEYYLISEKSDLYPSEDQKGYHEASPFTNWENLRTEALLIIAQCGGKIKYGHSEVGNFSTDTHMYEQNEIEFIPVDPEEAVEQLIISKWILRMLGKKHNVVISFAPKITVGKAGSGLHIHMMLEKDDKNYIADDVGLTDIAKKLIAGVLTHAQSLTAFGNTIPTSYLRLVPHQEAPTMVCWGDSNRSVLVRVPLGWIAKTNMIKDANPQERGSVPYIPGKQTVELRSPDGSADLYHLMAGVILAARDGILDEDALDKANKLYVNFNIFDEKYEDIFNALKKLPNSCYESAECLEKDRKFYQKDGVFPEGTIDGFLKRLKCFDDKNMNERLFNNHVEIKKLVDDYIHHM</sequence>
<feature type="domain" description="GS catalytic" evidence="4">
    <location>
        <begin position="129"/>
        <end position="501"/>
    </location>
</feature>
<dbReference type="GO" id="GO:0019740">
    <property type="term" value="P:nitrogen utilization"/>
    <property type="evidence" value="ECO:0007669"/>
    <property type="project" value="TreeGrafter"/>
</dbReference>
<dbReference type="SUPFAM" id="SSF54368">
    <property type="entry name" value="Glutamine synthetase, N-terminal domain"/>
    <property type="match status" value="1"/>
</dbReference>
<evidence type="ECO:0000313" key="5">
    <source>
        <dbReference type="EMBL" id="TEW73011.1"/>
    </source>
</evidence>
<dbReference type="PANTHER" id="PTHR43407">
    <property type="entry name" value="GLUTAMINE SYNTHETASE"/>
    <property type="match status" value="1"/>
</dbReference>
<dbReference type="InterPro" id="IPR014746">
    <property type="entry name" value="Gln_synth/guanido_kin_cat_dom"/>
</dbReference>
<dbReference type="InterPro" id="IPR036651">
    <property type="entry name" value="Gln_synt_N_sf"/>
</dbReference>
<dbReference type="InterPro" id="IPR008147">
    <property type="entry name" value="Gln_synt_N"/>
</dbReference>
<accession>A0A4Y8AQJ1</accession>
<evidence type="ECO:0000313" key="6">
    <source>
        <dbReference type="Proteomes" id="UP000298517"/>
    </source>
</evidence>
<proteinExistence type="inferred from homology"/>
<dbReference type="GO" id="GO:0005737">
    <property type="term" value="C:cytoplasm"/>
    <property type="evidence" value="ECO:0007669"/>
    <property type="project" value="TreeGrafter"/>
</dbReference>
<gene>
    <name evidence="5" type="ORF">E2488_12530</name>
</gene>
<dbReference type="PANTHER" id="PTHR43407:SF1">
    <property type="entry name" value="LENGSIN"/>
    <property type="match status" value="1"/>
</dbReference>
<name>A0A4Y8AQJ1_9FLAO</name>
<protein>
    <submittedName>
        <fullName evidence="5">Glutamine synthetase</fullName>
    </submittedName>
</protein>
<reference evidence="5 6" key="1">
    <citation type="journal article" date="2011" name="J. Microbiol.">
        <title>Gramella jeungdoensis sp. nov., isolated from a solar saltern in Korea.</title>
        <authorList>
            <person name="Joung Y."/>
            <person name="Kim H."/>
            <person name="Jang T."/>
            <person name="Ahn T.S."/>
            <person name="Joh K."/>
        </authorList>
    </citation>
    <scope>NUCLEOTIDE SEQUENCE [LARGE SCALE GENOMIC DNA]</scope>
    <source>
        <strain evidence="5 6">KCTC 23123</strain>
    </source>
</reference>
<dbReference type="EMBL" id="SNQI01000004">
    <property type="protein sequence ID" value="TEW73011.1"/>
    <property type="molecule type" value="Genomic_DNA"/>
</dbReference>
<evidence type="ECO:0000259" key="4">
    <source>
        <dbReference type="PROSITE" id="PS51987"/>
    </source>
</evidence>
<evidence type="ECO:0000256" key="1">
    <source>
        <dbReference type="ARBA" id="ARBA00009897"/>
    </source>
</evidence>
<evidence type="ECO:0000256" key="3">
    <source>
        <dbReference type="RuleBase" id="RU000384"/>
    </source>
</evidence>
<dbReference type="Pfam" id="PF03951">
    <property type="entry name" value="Gln-synt_N"/>
    <property type="match status" value="1"/>
</dbReference>
<dbReference type="SUPFAM" id="SSF55931">
    <property type="entry name" value="Glutamine synthetase/guanido kinase"/>
    <property type="match status" value="1"/>
</dbReference>
<dbReference type="Gene3D" id="3.10.20.70">
    <property type="entry name" value="Glutamine synthetase, N-terminal domain"/>
    <property type="match status" value="1"/>
</dbReference>